<dbReference type="OrthoDB" id="7769065at2759"/>
<protein>
    <submittedName>
        <fullName evidence="1">Uncharacterized protein</fullName>
    </submittedName>
</protein>
<dbReference type="EMBL" id="SWLB01000002">
    <property type="protein sequence ID" value="KAF3340654.1"/>
    <property type="molecule type" value="Genomic_DNA"/>
</dbReference>
<reference evidence="1" key="1">
    <citation type="submission" date="2020-01" db="EMBL/GenBank/DDBJ databases">
        <title>Genome sequence of Kobresia littledalei, the first chromosome-level genome in the family Cyperaceae.</title>
        <authorList>
            <person name="Qu G."/>
        </authorList>
    </citation>
    <scope>NUCLEOTIDE SEQUENCE</scope>
    <source>
        <strain evidence="1">C.B.Clarke</strain>
        <tissue evidence="1">Leaf</tissue>
    </source>
</reference>
<keyword evidence="2" id="KW-1185">Reference proteome</keyword>
<dbReference type="PANTHER" id="PTHR31257">
    <property type="entry name" value="RICIN B-LIKE LECTIN EULS3"/>
    <property type="match status" value="1"/>
</dbReference>
<comment type="caution">
    <text evidence="1">The sequence shown here is derived from an EMBL/GenBank/DDBJ whole genome shotgun (WGS) entry which is preliminary data.</text>
</comment>
<proteinExistence type="predicted"/>
<dbReference type="Proteomes" id="UP000623129">
    <property type="component" value="Unassembled WGS sequence"/>
</dbReference>
<name>A0A833RY72_9POAL</name>
<gene>
    <name evidence="1" type="ORF">FCM35_KLT09498</name>
</gene>
<accession>A0A833RY72</accession>
<dbReference type="InterPro" id="IPR040249">
    <property type="entry name" value="Ricin_B-like_lectin_EULS3-like"/>
</dbReference>
<evidence type="ECO:0000313" key="2">
    <source>
        <dbReference type="Proteomes" id="UP000623129"/>
    </source>
</evidence>
<sequence length="117" mass="13175">MSYGDKVKDEDGLPAFALVNRVTAEALKNPAGENEEVTLVPYNPNHLENSVKWTEVRSTGFRYIRIADTPSLNLTAIGSEYFYDDDTNFSDGSKIIVKKIIVNKRLQLWKIVPNVPC</sequence>
<dbReference type="AlphaFoldDB" id="A0A833RY72"/>
<organism evidence="1 2">
    <name type="scientific">Carex littledalei</name>
    <dbReference type="NCBI Taxonomy" id="544730"/>
    <lineage>
        <taxon>Eukaryota</taxon>
        <taxon>Viridiplantae</taxon>
        <taxon>Streptophyta</taxon>
        <taxon>Embryophyta</taxon>
        <taxon>Tracheophyta</taxon>
        <taxon>Spermatophyta</taxon>
        <taxon>Magnoliopsida</taxon>
        <taxon>Liliopsida</taxon>
        <taxon>Poales</taxon>
        <taxon>Cyperaceae</taxon>
        <taxon>Cyperoideae</taxon>
        <taxon>Cariceae</taxon>
        <taxon>Carex</taxon>
        <taxon>Carex subgen. Euthyceras</taxon>
    </lineage>
</organism>
<evidence type="ECO:0000313" key="1">
    <source>
        <dbReference type="EMBL" id="KAF3340654.1"/>
    </source>
</evidence>
<dbReference type="PANTHER" id="PTHR31257:SF21">
    <property type="entry name" value="OS07G0683600 PROTEIN"/>
    <property type="match status" value="1"/>
</dbReference>